<gene>
    <name evidence="1" type="ORF">A2893_01455</name>
</gene>
<accession>A0A1F8BPS6</accession>
<evidence type="ECO:0000313" key="2">
    <source>
        <dbReference type="Proteomes" id="UP000176725"/>
    </source>
</evidence>
<dbReference type="SUPFAM" id="SSF53597">
    <property type="entry name" value="Dihydrofolate reductase-like"/>
    <property type="match status" value="1"/>
</dbReference>
<dbReference type="Proteomes" id="UP000176725">
    <property type="component" value="Unassembled WGS sequence"/>
</dbReference>
<dbReference type="STRING" id="1802521.A2893_01455"/>
<reference evidence="1 2" key="1">
    <citation type="journal article" date="2016" name="Nat. Commun.">
        <title>Thousands of microbial genomes shed light on interconnected biogeochemical processes in an aquifer system.</title>
        <authorList>
            <person name="Anantharaman K."/>
            <person name="Brown C.T."/>
            <person name="Hug L.A."/>
            <person name="Sharon I."/>
            <person name="Castelle C.J."/>
            <person name="Probst A.J."/>
            <person name="Thomas B.C."/>
            <person name="Singh A."/>
            <person name="Wilkins M.J."/>
            <person name="Karaoz U."/>
            <person name="Brodie E.L."/>
            <person name="Williams K.H."/>
            <person name="Hubbard S.S."/>
            <person name="Banfield J.F."/>
        </authorList>
    </citation>
    <scope>NUCLEOTIDE SEQUENCE [LARGE SCALE GENOMIC DNA]</scope>
</reference>
<organism evidence="1 2">
    <name type="scientific">Candidatus Woesebacteria bacterium RIFCSPLOWO2_01_FULL_39_25</name>
    <dbReference type="NCBI Taxonomy" id="1802521"/>
    <lineage>
        <taxon>Bacteria</taxon>
        <taxon>Candidatus Woeseibacteriota</taxon>
    </lineage>
</organism>
<dbReference type="EMBL" id="MGHH01000005">
    <property type="protein sequence ID" value="OGM65375.1"/>
    <property type="molecule type" value="Genomic_DNA"/>
</dbReference>
<name>A0A1F8BPS6_9BACT</name>
<sequence>MKVILQNAITLNGLIAGKNHDTSWVSDADWENFMNLVKRIGVMIIGRVTYDVMKKEGELKNYSYILTVVMTGNRKLEKEDKNLIISSKSPKQILEFLKKRYPTSL</sequence>
<proteinExistence type="predicted"/>
<dbReference type="InterPro" id="IPR024072">
    <property type="entry name" value="DHFR-like_dom_sf"/>
</dbReference>
<dbReference type="Gene3D" id="3.40.430.10">
    <property type="entry name" value="Dihydrofolate Reductase, subunit A"/>
    <property type="match status" value="1"/>
</dbReference>
<comment type="caution">
    <text evidence="1">The sequence shown here is derived from an EMBL/GenBank/DDBJ whole genome shotgun (WGS) entry which is preliminary data.</text>
</comment>
<evidence type="ECO:0008006" key="3">
    <source>
        <dbReference type="Google" id="ProtNLM"/>
    </source>
</evidence>
<protein>
    <recommendedName>
        <fullName evidence="3">Bacterial bifunctional deaminase-reductase C-terminal domain-containing protein</fullName>
    </recommendedName>
</protein>
<evidence type="ECO:0000313" key="1">
    <source>
        <dbReference type="EMBL" id="OGM65375.1"/>
    </source>
</evidence>
<dbReference type="AlphaFoldDB" id="A0A1F8BPS6"/>